<dbReference type="PANTHER" id="PTHR47254">
    <property type="entry name" value="CELL WALL MANNOPROTEIN CIS3-RELATED"/>
    <property type="match status" value="1"/>
</dbReference>
<comment type="similarity">
    <text evidence="5">Belongs to the PIR protein family.</text>
</comment>
<dbReference type="PANTHER" id="PTHR47254:SF1">
    <property type="entry name" value="CELL WALL MANNOPROTEIN CIS3-RELATED"/>
    <property type="match status" value="1"/>
</dbReference>
<dbReference type="EMBL" id="MU859175">
    <property type="protein sequence ID" value="KAK3950492.1"/>
    <property type="molecule type" value="Genomic_DNA"/>
</dbReference>
<feature type="region of interest" description="Disordered" evidence="6">
    <location>
        <begin position="236"/>
        <end position="258"/>
    </location>
</feature>
<dbReference type="GO" id="GO:0005199">
    <property type="term" value="F:structural constituent of cell wall"/>
    <property type="evidence" value="ECO:0007669"/>
    <property type="project" value="TreeGrafter"/>
</dbReference>
<feature type="domain" description="Cell wall mannoprotein PIR1-like C-terminal" evidence="8">
    <location>
        <begin position="76"/>
        <end position="148"/>
    </location>
</feature>
<dbReference type="Pfam" id="PF22799">
    <property type="entry name" value="PIR1-like_C"/>
    <property type="match status" value="1"/>
</dbReference>
<gene>
    <name evidence="9" type="ORF">QBC32DRAFT_264446</name>
</gene>
<dbReference type="AlphaFoldDB" id="A0AAN6SDP5"/>
<keyword evidence="3" id="KW-0964">Secreted</keyword>
<accession>A0AAN6SDP5</accession>
<evidence type="ECO:0000313" key="10">
    <source>
        <dbReference type="Proteomes" id="UP001303222"/>
    </source>
</evidence>
<evidence type="ECO:0000256" key="2">
    <source>
        <dbReference type="ARBA" id="ARBA00022512"/>
    </source>
</evidence>
<evidence type="ECO:0000256" key="6">
    <source>
        <dbReference type="SAM" id="MobiDB-lite"/>
    </source>
</evidence>
<keyword evidence="10" id="KW-1185">Reference proteome</keyword>
<keyword evidence="2" id="KW-0134">Cell wall</keyword>
<dbReference type="InterPro" id="IPR051153">
    <property type="entry name" value="Yeast_CWMannoprotein_PIR"/>
</dbReference>
<name>A0AAN6SDP5_9PEZI</name>
<evidence type="ECO:0000256" key="3">
    <source>
        <dbReference type="ARBA" id="ARBA00022525"/>
    </source>
</evidence>
<protein>
    <recommendedName>
        <fullName evidence="8">Cell wall mannoprotein PIR1-like C-terminal domain-containing protein</fullName>
    </recommendedName>
</protein>
<evidence type="ECO:0000256" key="7">
    <source>
        <dbReference type="SAM" id="SignalP"/>
    </source>
</evidence>
<organism evidence="9 10">
    <name type="scientific">Pseudoneurospora amorphoporcata</name>
    <dbReference type="NCBI Taxonomy" id="241081"/>
    <lineage>
        <taxon>Eukaryota</taxon>
        <taxon>Fungi</taxon>
        <taxon>Dikarya</taxon>
        <taxon>Ascomycota</taxon>
        <taxon>Pezizomycotina</taxon>
        <taxon>Sordariomycetes</taxon>
        <taxon>Sordariomycetidae</taxon>
        <taxon>Sordariales</taxon>
        <taxon>Sordariaceae</taxon>
        <taxon>Pseudoneurospora</taxon>
    </lineage>
</organism>
<comment type="subcellular location">
    <subcellularLocation>
        <location evidence="1">Secreted</location>
        <location evidence="1">Cell wall</location>
    </subcellularLocation>
</comment>
<reference evidence="9" key="1">
    <citation type="journal article" date="2023" name="Mol. Phylogenet. Evol.">
        <title>Genome-scale phylogeny and comparative genomics of the fungal order Sordariales.</title>
        <authorList>
            <person name="Hensen N."/>
            <person name="Bonometti L."/>
            <person name="Westerberg I."/>
            <person name="Brannstrom I.O."/>
            <person name="Guillou S."/>
            <person name="Cros-Aarteil S."/>
            <person name="Calhoun S."/>
            <person name="Haridas S."/>
            <person name="Kuo A."/>
            <person name="Mondo S."/>
            <person name="Pangilinan J."/>
            <person name="Riley R."/>
            <person name="LaButti K."/>
            <person name="Andreopoulos B."/>
            <person name="Lipzen A."/>
            <person name="Chen C."/>
            <person name="Yan M."/>
            <person name="Daum C."/>
            <person name="Ng V."/>
            <person name="Clum A."/>
            <person name="Steindorff A."/>
            <person name="Ohm R.A."/>
            <person name="Martin F."/>
            <person name="Silar P."/>
            <person name="Natvig D.O."/>
            <person name="Lalanne C."/>
            <person name="Gautier V."/>
            <person name="Ament-Velasquez S.L."/>
            <person name="Kruys A."/>
            <person name="Hutchinson M.I."/>
            <person name="Powell A.J."/>
            <person name="Barry K."/>
            <person name="Miller A.N."/>
            <person name="Grigoriev I.V."/>
            <person name="Debuchy R."/>
            <person name="Gladieux P."/>
            <person name="Hiltunen Thoren M."/>
            <person name="Johannesson H."/>
        </authorList>
    </citation>
    <scope>NUCLEOTIDE SEQUENCE</scope>
    <source>
        <strain evidence="9">CBS 626.80</strain>
    </source>
</reference>
<feature type="chain" id="PRO_5042816625" description="Cell wall mannoprotein PIR1-like C-terminal domain-containing protein" evidence="7">
    <location>
        <begin position="19"/>
        <end position="334"/>
    </location>
</feature>
<reference evidence="9" key="2">
    <citation type="submission" date="2023-06" db="EMBL/GenBank/DDBJ databases">
        <authorList>
            <consortium name="Lawrence Berkeley National Laboratory"/>
            <person name="Mondo S.J."/>
            <person name="Hensen N."/>
            <person name="Bonometti L."/>
            <person name="Westerberg I."/>
            <person name="Brannstrom I.O."/>
            <person name="Guillou S."/>
            <person name="Cros-Aarteil S."/>
            <person name="Calhoun S."/>
            <person name="Haridas S."/>
            <person name="Kuo A."/>
            <person name="Pangilinan J."/>
            <person name="Riley R."/>
            <person name="Labutti K."/>
            <person name="Andreopoulos B."/>
            <person name="Lipzen A."/>
            <person name="Chen C."/>
            <person name="Yanf M."/>
            <person name="Daum C."/>
            <person name="Ng V."/>
            <person name="Clum A."/>
            <person name="Steindorff A."/>
            <person name="Ohm R."/>
            <person name="Martin F."/>
            <person name="Silar P."/>
            <person name="Natvig D."/>
            <person name="Lalanne C."/>
            <person name="Gautier V."/>
            <person name="Ament-Velasquez S.L."/>
            <person name="Kruys A."/>
            <person name="Hutchinson M.I."/>
            <person name="Powell A.J."/>
            <person name="Barry K."/>
            <person name="Miller A.N."/>
            <person name="Grigoriev I.V."/>
            <person name="Debuchy R."/>
            <person name="Gladieux P."/>
            <person name="Thoren M.H."/>
            <person name="Johannesson H."/>
        </authorList>
    </citation>
    <scope>NUCLEOTIDE SEQUENCE</scope>
    <source>
        <strain evidence="9">CBS 626.80</strain>
    </source>
</reference>
<dbReference type="GO" id="GO:0009277">
    <property type="term" value="C:fungal-type cell wall"/>
    <property type="evidence" value="ECO:0007669"/>
    <property type="project" value="TreeGrafter"/>
</dbReference>
<keyword evidence="4 7" id="KW-0732">Signal</keyword>
<sequence length="334" mass="34581">MKQYQALTLLACVAPAAAQGVTAKIAPEAKAPAGCAPSFDGKFEISILELGNPTKRSEQTRRCHGEGTLVSQLVDGVLTDAHGRTGYIASNFQFQFDGPPQAGAIYTAGFSVCNNGSLAFGGSTVFYQCRSGDFQNLYDRWWAEQCSPAEILVIPCGDSHQDAAINGVVVGTTVLPTTVVVPQSDGEGKAVVTTAAVPLCSVGQIGDGQIQGHLTLCSEFAFPTPLTDLVPVSEHADGQIQVTPPAPVTPGNPPKLQPTPSNSVPDIFLTTTPASGSPPAQTTVVPPGGVVVPSLSKPPKPSVVVTNDAGRRWLSSTIGYMGVIMGVIGGLRFL</sequence>
<evidence type="ECO:0000313" key="9">
    <source>
        <dbReference type="EMBL" id="KAK3950492.1"/>
    </source>
</evidence>
<dbReference type="GO" id="GO:0031505">
    <property type="term" value="P:fungal-type cell wall organization"/>
    <property type="evidence" value="ECO:0007669"/>
    <property type="project" value="TreeGrafter"/>
</dbReference>
<evidence type="ECO:0000256" key="1">
    <source>
        <dbReference type="ARBA" id="ARBA00004191"/>
    </source>
</evidence>
<evidence type="ECO:0000256" key="4">
    <source>
        <dbReference type="ARBA" id="ARBA00022729"/>
    </source>
</evidence>
<proteinExistence type="inferred from homology"/>
<comment type="caution">
    <text evidence="9">The sequence shown here is derived from an EMBL/GenBank/DDBJ whole genome shotgun (WGS) entry which is preliminary data.</text>
</comment>
<dbReference type="InterPro" id="IPR054508">
    <property type="entry name" value="PIR1-like_C"/>
</dbReference>
<evidence type="ECO:0000259" key="8">
    <source>
        <dbReference type="Pfam" id="PF22799"/>
    </source>
</evidence>
<evidence type="ECO:0000256" key="5">
    <source>
        <dbReference type="ARBA" id="ARBA00038219"/>
    </source>
</evidence>
<feature type="compositionally biased region" description="Pro residues" evidence="6">
    <location>
        <begin position="244"/>
        <end position="257"/>
    </location>
</feature>
<dbReference type="Proteomes" id="UP001303222">
    <property type="component" value="Unassembled WGS sequence"/>
</dbReference>
<feature type="signal peptide" evidence="7">
    <location>
        <begin position="1"/>
        <end position="18"/>
    </location>
</feature>